<gene>
    <name evidence="1" type="ORF">HHK02_06900</name>
</gene>
<accession>A0A7L6BFK6</accession>
<evidence type="ECO:0000313" key="2">
    <source>
        <dbReference type="Proteomes" id="UP000510868"/>
    </source>
</evidence>
<evidence type="ECO:0000313" key="1">
    <source>
        <dbReference type="EMBL" id="QLQ60951.1"/>
    </source>
</evidence>
<proteinExistence type="predicted"/>
<dbReference type="Proteomes" id="UP000510868">
    <property type="component" value="Chromosome"/>
</dbReference>
<sequence length="290" mass="31418">MADANLITSEDLIAQSIDFNEQFTGNLSKLLEALGVIRMTPMAQGSTIKIYKSEVTKADGTVAEGEIIPLSKTTRKLAKTLTLDFKKYRKMTTAEAIQSTGFQGAVADTDAKLLREIQKDVKQEIFDFTGTGTTKTSGETFQKALSKGLGQLAVKWEDDDIQSVAFVNPIDLYDYLAESPITLQSTFGLQYIQNFMGVNTIIASNAVKQGTINLTASQNINYAYANISGALSQAFNLVPDETGLIGVTHEPVNNSLSYETVILLAGKLYAERLDGIITSKIGTTTTADNK</sequence>
<evidence type="ECO:0008006" key="3">
    <source>
        <dbReference type="Google" id="ProtNLM"/>
    </source>
</evidence>
<organism evidence="1 2">
    <name type="scientific">Limosilactobacillus reuteri</name>
    <name type="common">Lactobacillus reuteri</name>
    <dbReference type="NCBI Taxonomy" id="1598"/>
    <lineage>
        <taxon>Bacteria</taxon>
        <taxon>Bacillati</taxon>
        <taxon>Bacillota</taxon>
        <taxon>Bacilli</taxon>
        <taxon>Lactobacillales</taxon>
        <taxon>Lactobacillaceae</taxon>
        <taxon>Limosilactobacillus</taxon>
    </lineage>
</organism>
<protein>
    <recommendedName>
        <fullName evidence="3">Phage capsid protein</fullName>
    </recommendedName>
</protein>
<dbReference type="AlphaFoldDB" id="A0A7L6BFK6"/>
<dbReference type="EMBL" id="CP059275">
    <property type="protein sequence ID" value="QLQ60951.1"/>
    <property type="molecule type" value="Genomic_DNA"/>
</dbReference>
<dbReference type="RefSeq" id="WP_181462212.1">
    <property type="nucleotide sequence ID" value="NZ_CP059275.1"/>
</dbReference>
<reference evidence="1 2" key="1">
    <citation type="submission" date="2020-07" db="EMBL/GenBank/DDBJ databases">
        <title>Genome sequence of Lactobacillus reuteri CNEI-KCA3 isolated from the faeces of a reared-broiler chicken, South-East Nigeria, reveals presence of CRISPR arrays.</title>
        <authorList>
            <person name="Anukam K.C."/>
            <person name="Ibezim C.N."/>
            <person name="BeecK W.V."/>
            <person name="Allonsius C."/>
            <person name="Broek M.D."/>
            <person name="Tuyaerts I."/>
            <person name="Attama A."/>
            <person name="Esimone C.O."/>
            <person name="Lebeer S."/>
        </authorList>
    </citation>
    <scope>NUCLEOTIDE SEQUENCE [LARGE SCALE GENOMIC DNA]</scope>
    <source>
        <strain evidence="1 2">CNEI-KCA3</strain>
    </source>
</reference>
<name>A0A7L6BFK6_LIMRT</name>